<dbReference type="InterPro" id="IPR011009">
    <property type="entry name" value="Kinase-like_dom_sf"/>
</dbReference>
<organism evidence="1 2">
    <name type="scientific">Mycena venus</name>
    <dbReference type="NCBI Taxonomy" id="2733690"/>
    <lineage>
        <taxon>Eukaryota</taxon>
        <taxon>Fungi</taxon>
        <taxon>Dikarya</taxon>
        <taxon>Basidiomycota</taxon>
        <taxon>Agaricomycotina</taxon>
        <taxon>Agaricomycetes</taxon>
        <taxon>Agaricomycetidae</taxon>
        <taxon>Agaricales</taxon>
        <taxon>Marasmiineae</taxon>
        <taxon>Mycenaceae</taxon>
        <taxon>Mycena</taxon>
    </lineage>
</organism>
<gene>
    <name evidence="1" type="ORF">MVEN_02300000</name>
</gene>
<evidence type="ECO:0000313" key="1">
    <source>
        <dbReference type="EMBL" id="KAF7334693.1"/>
    </source>
</evidence>
<name>A0A8H7CGK8_9AGAR</name>
<dbReference type="EMBL" id="JACAZI010000026">
    <property type="protein sequence ID" value="KAF7334693.1"/>
    <property type="molecule type" value="Genomic_DNA"/>
</dbReference>
<dbReference type="AlphaFoldDB" id="A0A8H7CGK8"/>
<protein>
    <submittedName>
        <fullName evidence="1">Protein kinase domain-containing protein</fullName>
    </submittedName>
</protein>
<keyword evidence="2" id="KW-1185">Reference proteome</keyword>
<sequence length="107" mass="11900">MSDPEPMPPASAWVIQPDELHIEDDAQIGGRQIAQGCWRNSLVVVKIQAEPTHGVVHGSLKPMNILIWEDGMACVSDYEMIELQTSRGSGHRYFSPEAWKGVRSTLD</sequence>
<reference evidence="1" key="1">
    <citation type="submission" date="2020-05" db="EMBL/GenBank/DDBJ databases">
        <title>Mycena genomes resolve the evolution of fungal bioluminescence.</title>
        <authorList>
            <person name="Tsai I.J."/>
        </authorList>
    </citation>
    <scope>NUCLEOTIDE SEQUENCE</scope>
    <source>
        <strain evidence="1">CCC161011</strain>
    </source>
</reference>
<proteinExistence type="predicted"/>
<accession>A0A8H7CGK8</accession>
<dbReference type="GO" id="GO:0016301">
    <property type="term" value="F:kinase activity"/>
    <property type="evidence" value="ECO:0007669"/>
    <property type="project" value="UniProtKB-KW"/>
</dbReference>
<evidence type="ECO:0000313" key="2">
    <source>
        <dbReference type="Proteomes" id="UP000620124"/>
    </source>
</evidence>
<dbReference type="Proteomes" id="UP000620124">
    <property type="component" value="Unassembled WGS sequence"/>
</dbReference>
<dbReference type="Gene3D" id="1.10.510.10">
    <property type="entry name" value="Transferase(Phosphotransferase) domain 1"/>
    <property type="match status" value="1"/>
</dbReference>
<dbReference type="SUPFAM" id="SSF56112">
    <property type="entry name" value="Protein kinase-like (PK-like)"/>
    <property type="match status" value="1"/>
</dbReference>
<dbReference type="OrthoDB" id="5966500at2759"/>
<keyword evidence="1" id="KW-0808">Transferase</keyword>
<keyword evidence="1" id="KW-0418">Kinase</keyword>
<comment type="caution">
    <text evidence="1">The sequence shown here is derived from an EMBL/GenBank/DDBJ whole genome shotgun (WGS) entry which is preliminary data.</text>
</comment>